<organism evidence="7">
    <name type="scientific">Mucochytrium quahogii</name>
    <dbReference type="NCBI Taxonomy" id="96639"/>
    <lineage>
        <taxon>Eukaryota</taxon>
        <taxon>Sar</taxon>
        <taxon>Stramenopiles</taxon>
        <taxon>Bigyra</taxon>
        <taxon>Labyrinthulomycetes</taxon>
        <taxon>Thraustochytrida</taxon>
        <taxon>Thraustochytriidae</taxon>
        <taxon>Mucochytrium</taxon>
    </lineage>
</organism>
<sequence>MSLNSQHCTACSSKDGKPPPLSKNEIEAIISDSTLCPSWTVDEDQGRIRRKFVAKNFKAAIKWINQVADIAEDEGHHPDLHVTDYRVVEIVIQTQSIQALTKNDFILAAKTDQVRVDYSPKWLRENAHVKAGIIHNS</sequence>
<dbReference type="SUPFAM" id="SSF55248">
    <property type="entry name" value="PCD-like"/>
    <property type="match status" value="1"/>
</dbReference>
<dbReference type="EMBL" id="HBHK01023735">
    <property type="protein sequence ID" value="CAD9702475.1"/>
    <property type="molecule type" value="Transcribed_RNA"/>
</dbReference>
<gene>
    <name evidence="7" type="ORF">QSP1433_LOCUS14931</name>
</gene>
<feature type="compositionally biased region" description="Polar residues" evidence="6">
    <location>
        <begin position="1"/>
        <end position="12"/>
    </location>
</feature>
<dbReference type="InterPro" id="IPR036428">
    <property type="entry name" value="PCD_sf"/>
</dbReference>
<dbReference type="EC" id="4.2.1.96" evidence="3"/>
<name>A0A7S2SKC2_9STRA</name>
<dbReference type="Gene3D" id="3.30.1360.20">
    <property type="entry name" value="Transcriptional coactivator/pterin dehydratase"/>
    <property type="match status" value="1"/>
</dbReference>
<evidence type="ECO:0000256" key="3">
    <source>
        <dbReference type="ARBA" id="ARBA00013252"/>
    </source>
</evidence>
<dbReference type="GO" id="GO:0008124">
    <property type="term" value="F:4-alpha-hydroxytetrahydrobiopterin dehydratase activity"/>
    <property type="evidence" value="ECO:0007669"/>
    <property type="project" value="UniProtKB-EC"/>
</dbReference>
<evidence type="ECO:0000256" key="4">
    <source>
        <dbReference type="ARBA" id="ARBA00023239"/>
    </source>
</evidence>
<proteinExistence type="inferred from homology"/>
<evidence type="ECO:0000256" key="6">
    <source>
        <dbReference type="SAM" id="MobiDB-lite"/>
    </source>
</evidence>
<dbReference type="GO" id="GO:0006729">
    <property type="term" value="P:tetrahydrobiopterin biosynthetic process"/>
    <property type="evidence" value="ECO:0007669"/>
    <property type="project" value="InterPro"/>
</dbReference>
<evidence type="ECO:0000256" key="1">
    <source>
        <dbReference type="ARBA" id="ARBA00001554"/>
    </source>
</evidence>
<accession>A0A7S2SKC2</accession>
<dbReference type="AlphaFoldDB" id="A0A7S2SKC2"/>
<dbReference type="PANTHER" id="PTHR12599:SF0">
    <property type="entry name" value="PTERIN-4-ALPHA-CARBINOLAMINE DEHYDRATASE"/>
    <property type="match status" value="1"/>
</dbReference>
<evidence type="ECO:0000256" key="2">
    <source>
        <dbReference type="ARBA" id="ARBA00006472"/>
    </source>
</evidence>
<evidence type="ECO:0000256" key="5">
    <source>
        <dbReference type="ARBA" id="ARBA00030497"/>
    </source>
</evidence>
<feature type="region of interest" description="Disordered" evidence="6">
    <location>
        <begin position="1"/>
        <end position="20"/>
    </location>
</feature>
<dbReference type="Pfam" id="PF01329">
    <property type="entry name" value="Pterin_4a"/>
    <property type="match status" value="1"/>
</dbReference>
<keyword evidence="4" id="KW-0456">Lyase</keyword>
<comment type="catalytic activity">
    <reaction evidence="1">
        <text>(4aS,6R)-4a-hydroxy-L-erythro-5,6,7,8-tetrahydrobiopterin = (6R)-L-erythro-6,7-dihydrobiopterin + H2O</text>
        <dbReference type="Rhea" id="RHEA:11920"/>
        <dbReference type="ChEBI" id="CHEBI:15377"/>
        <dbReference type="ChEBI" id="CHEBI:15642"/>
        <dbReference type="ChEBI" id="CHEBI:43120"/>
        <dbReference type="EC" id="4.2.1.96"/>
    </reaction>
</comment>
<reference evidence="7" key="1">
    <citation type="submission" date="2021-01" db="EMBL/GenBank/DDBJ databases">
        <authorList>
            <person name="Corre E."/>
            <person name="Pelletier E."/>
            <person name="Niang G."/>
            <person name="Scheremetjew M."/>
            <person name="Finn R."/>
            <person name="Kale V."/>
            <person name="Holt S."/>
            <person name="Cochrane G."/>
            <person name="Meng A."/>
            <person name="Brown T."/>
            <person name="Cohen L."/>
        </authorList>
    </citation>
    <scope>NUCLEOTIDE SEQUENCE</scope>
    <source>
        <strain evidence="7">NY070348D</strain>
    </source>
</reference>
<protein>
    <recommendedName>
        <fullName evidence="3">4a-hydroxytetrahydrobiopterin dehydratase</fullName>
        <ecNumber evidence="3">4.2.1.96</ecNumber>
    </recommendedName>
    <alternativeName>
        <fullName evidence="5">4-alpha-hydroxy-tetrahydropterin dehydratase</fullName>
    </alternativeName>
</protein>
<dbReference type="PANTHER" id="PTHR12599">
    <property type="entry name" value="PTERIN-4-ALPHA-CARBINOLAMINE DEHYDRATASE"/>
    <property type="match status" value="1"/>
</dbReference>
<comment type="similarity">
    <text evidence="2">Belongs to the pterin-4-alpha-carbinolamine dehydratase family.</text>
</comment>
<dbReference type="InterPro" id="IPR001533">
    <property type="entry name" value="Pterin_deHydtase"/>
</dbReference>
<evidence type="ECO:0000313" key="7">
    <source>
        <dbReference type="EMBL" id="CAD9702475.1"/>
    </source>
</evidence>